<reference evidence="2 3" key="1">
    <citation type="submission" date="2015-12" db="EMBL/GenBank/DDBJ databases">
        <title>Dictyostelia acquired genes for synthesis and detection of signals that induce cell-type specialization by lateral gene transfer from prokaryotes.</title>
        <authorList>
            <person name="Gloeckner G."/>
            <person name="Schaap P."/>
        </authorList>
    </citation>
    <scope>NUCLEOTIDE SEQUENCE [LARGE SCALE GENOMIC DNA]</scope>
    <source>
        <strain evidence="2 3">TK</strain>
    </source>
</reference>
<dbReference type="InParanoid" id="A0A151Z5T0"/>
<dbReference type="OrthoDB" id="21660at2759"/>
<evidence type="ECO:0000256" key="1">
    <source>
        <dbReference type="SAM" id="MobiDB-lite"/>
    </source>
</evidence>
<dbReference type="EMBL" id="LODT01000041">
    <property type="protein sequence ID" value="KYQ89305.1"/>
    <property type="molecule type" value="Genomic_DNA"/>
</dbReference>
<feature type="region of interest" description="Disordered" evidence="1">
    <location>
        <begin position="1"/>
        <end position="29"/>
    </location>
</feature>
<name>A0A151Z5T0_TIELA</name>
<feature type="compositionally biased region" description="Acidic residues" evidence="1">
    <location>
        <begin position="331"/>
        <end position="358"/>
    </location>
</feature>
<feature type="region of interest" description="Disordered" evidence="1">
    <location>
        <begin position="148"/>
        <end position="171"/>
    </location>
</feature>
<feature type="region of interest" description="Disordered" evidence="1">
    <location>
        <begin position="501"/>
        <end position="576"/>
    </location>
</feature>
<comment type="caution">
    <text evidence="2">The sequence shown here is derived from an EMBL/GenBank/DDBJ whole genome shotgun (WGS) entry which is preliminary data.</text>
</comment>
<feature type="compositionally biased region" description="Low complexity" evidence="1">
    <location>
        <begin position="159"/>
        <end position="171"/>
    </location>
</feature>
<feature type="compositionally biased region" description="Low complexity" evidence="1">
    <location>
        <begin position="501"/>
        <end position="514"/>
    </location>
</feature>
<sequence length="622" mass="69983">MNKENKTHNFNTGSNMIVGKTPSLSPKGQFKNSTLLKQLRVETENNAIKSITQSLFNKDLNQMNKSPTIQNKNNGGEVKQLASFYETLTNKSNNSNNMTKSVILPPSNNNPTKKSVFTIKSTSVAALNNTNSTQISNPLPTAFLKKLPLSPHNPKKSPPKYTKPLTPKKPVTLSEPFVEPIQVVQNTNPTPTPIVEEPEKTQQLTIDDLSFAKNLPLSPHCPKRLPPVEVRMETPKKSTTNAVQTPIEESSKKANEIAFQIRDTVDTYRKKIIELEEKLELSSLESESLKQELMLLSGQYHQDTVALLDIINEHEETIQDLKEDVEMKDTEDVEEDEEEVEEEEVEEEEEEEEINSDMEEVNDYELDKIQELKEKIQELEQTIEDLNTQLSEADGCYFELKTENQKNIELVNRYQKELLECQSLVIFYKEEMEKKSFDTSILTKKLSDKNEEIQKYKLRIQNFIEMMELQKELGQTISSATSIASSPSKFIMKNNSSPSLIYSPSSSSNSAGSPTHKSNGPSTALEPISTMNLNSSTNGSGYSHQTTPMPKSYKKSIPSNNRSINASSNSSLSRENSFKTPISLNLQNSLNSSLNNSQLINSGKSKTPRKVIASPRSVMEYI</sequence>
<protein>
    <submittedName>
        <fullName evidence="2">Uncharacterized protein</fullName>
    </submittedName>
</protein>
<gene>
    <name evidence="2" type="ORF">DLAC_09964</name>
</gene>
<dbReference type="AlphaFoldDB" id="A0A151Z5T0"/>
<evidence type="ECO:0000313" key="3">
    <source>
        <dbReference type="Proteomes" id="UP000076078"/>
    </source>
</evidence>
<keyword evidence="3" id="KW-1185">Reference proteome</keyword>
<organism evidence="2 3">
    <name type="scientific">Tieghemostelium lacteum</name>
    <name type="common">Slime mold</name>
    <name type="synonym">Dictyostelium lacteum</name>
    <dbReference type="NCBI Taxonomy" id="361077"/>
    <lineage>
        <taxon>Eukaryota</taxon>
        <taxon>Amoebozoa</taxon>
        <taxon>Evosea</taxon>
        <taxon>Eumycetozoa</taxon>
        <taxon>Dictyostelia</taxon>
        <taxon>Dictyosteliales</taxon>
        <taxon>Raperosteliaceae</taxon>
        <taxon>Tieghemostelium</taxon>
    </lineage>
</organism>
<feature type="compositionally biased region" description="Low complexity" evidence="1">
    <location>
        <begin position="556"/>
        <end position="575"/>
    </location>
</feature>
<accession>A0A151Z5T0</accession>
<feature type="region of interest" description="Disordered" evidence="1">
    <location>
        <begin position="326"/>
        <end position="358"/>
    </location>
</feature>
<proteinExistence type="predicted"/>
<dbReference type="OMA" id="INEHEVT"/>
<evidence type="ECO:0000313" key="2">
    <source>
        <dbReference type="EMBL" id="KYQ89305.1"/>
    </source>
</evidence>
<dbReference type="FunCoup" id="A0A151Z5T0">
    <property type="interactions" value="259"/>
</dbReference>
<feature type="compositionally biased region" description="Polar residues" evidence="1">
    <location>
        <begin position="529"/>
        <end position="549"/>
    </location>
</feature>
<dbReference type="Proteomes" id="UP000076078">
    <property type="component" value="Unassembled WGS sequence"/>
</dbReference>